<proteinExistence type="predicted"/>
<evidence type="ECO:0000313" key="4">
    <source>
        <dbReference type="RefSeq" id="XP_014071473.2"/>
    </source>
</evidence>
<name>A0A1S3T4E2_SALSA</name>
<dbReference type="RefSeq" id="XP_014071473.2">
    <property type="nucleotide sequence ID" value="XM_014215998.2"/>
</dbReference>
<feature type="signal peptide" evidence="2">
    <location>
        <begin position="1"/>
        <end position="23"/>
    </location>
</feature>
<accession>A0A1S3T4E2</accession>
<evidence type="ECO:0000313" key="3">
    <source>
        <dbReference type="Proteomes" id="UP001652741"/>
    </source>
</evidence>
<dbReference type="KEGG" id="sasa:106613584"/>
<dbReference type="Proteomes" id="UP001652741">
    <property type="component" value="Chromosome ssa10"/>
</dbReference>
<feature type="compositionally biased region" description="Polar residues" evidence="1">
    <location>
        <begin position="54"/>
        <end position="68"/>
    </location>
</feature>
<protein>
    <submittedName>
        <fullName evidence="4">Uncharacterized protein</fullName>
    </submittedName>
</protein>
<keyword evidence="2" id="KW-0732">Signal</keyword>
<sequence length="294" mass="33111">MKKAIKKWFRGWCFFCFVCCCSTNETKTRTRNGRKQRKNKETEFIELTDLGKNTSVNGSCKRPSTTKNEAPETLKNDTPTSTSSKISNNTLNKESPGHLSVEECKAQPFYPTNHSPQKENPLILQSGPLLDCTADHWPYFPPNLLPPPPLEQKTTMTEIFGDLALLQPGQSMGDAWKTSDIRAEEPRCLEVMKNLTGQLGSSVQRQPHPTSPANHLSPALSQYLDSTTTPMIFDLQKLGLTSDFMEVPEEMLFMEVWDLGEGAGDQRYKAKWEITGAHGIVLDKGTWLQNDDNW</sequence>
<evidence type="ECO:0000256" key="2">
    <source>
        <dbReference type="SAM" id="SignalP"/>
    </source>
</evidence>
<feature type="region of interest" description="Disordered" evidence="1">
    <location>
        <begin position="54"/>
        <end position="98"/>
    </location>
</feature>
<reference evidence="4" key="1">
    <citation type="submission" date="2025-08" db="UniProtKB">
        <authorList>
            <consortium name="RefSeq"/>
        </authorList>
    </citation>
    <scope>IDENTIFICATION</scope>
</reference>
<dbReference type="GeneID" id="106613584"/>
<keyword evidence="3" id="KW-1185">Reference proteome</keyword>
<feature type="compositionally biased region" description="Polar residues" evidence="1">
    <location>
        <begin position="76"/>
        <end position="93"/>
    </location>
</feature>
<feature type="chain" id="PRO_5047197533" evidence="2">
    <location>
        <begin position="24"/>
        <end position="294"/>
    </location>
</feature>
<organism evidence="3 4">
    <name type="scientific">Salmo salar</name>
    <name type="common">Atlantic salmon</name>
    <dbReference type="NCBI Taxonomy" id="8030"/>
    <lineage>
        <taxon>Eukaryota</taxon>
        <taxon>Metazoa</taxon>
        <taxon>Chordata</taxon>
        <taxon>Craniata</taxon>
        <taxon>Vertebrata</taxon>
        <taxon>Euteleostomi</taxon>
        <taxon>Actinopterygii</taxon>
        <taxon>Neopterygii</taxon>
        <taxon>Teleostei</taxon>
        <taxon>Protacanthopterygii</taxon>
        <taxon>Salmoniformes</taxon>
        <taxon>Salmonidae</taxon>
        <taxon>Salmoninae</taxon>
        <taxon>Salmo</taxon>
    </lineage>
</organism>
<evidence type="ECO:0000256" key="1">
    <source>
        <dbReference type="SAM" id="MobiDB-lite"/>
    </source>
</evidence>
<gene>
    <name evidence="4" type="primary">LOC106613584</name>
</gene>
<dbReference type="AlphaFoldDB" id="A0A1S3T4E2"/>